<dbReference type="GO" id="GO:0005363">
    <property type="term" value="F:maltose transmembrane transporter activity"/>
    <property type="evidence" value="ECO:0007669"/>
    <property type="project" value="TreeGrafter"/>
</dbReference>
<evidence type="ECO:0000313" key="3">
    <source>
        <dbReference type="EMBL" id="KAK3257315.1"/>
    </source>
</evidence>
<sequence>MSPASKNEGSTTVESTSGKWESTTIRLTESSTLPFLFLLLPQIWKNAVNLLEGNLTALSIICWQGFTNGLLGNLLLLSYFSAKKERSAAFVQVVGVLSTAALLTQ</sequence>
<dbReference type="EMBL" id="LGRX02020679">
    <property type="protein sequence ID" value="KAK3257315.1"/>
    <property type="molecule type" value="Genomic_DNA"/>
</dbReference>
<keyword evidence="2" id="KW-0472">Membrane</keyword>
<proteinExistence type="predicted"/>
<dbReference type="GO" id="GO:0009941">
    <property type="term" value="C:chloroplast envelope"/>
    <property type="evidence" value="ECO:0007669"/>
    <property type="project" value="TreeGrafter"/>
</dbReference>
<dbReference type="PANTHER" id="PTHR34809">
    <property type="entry name" value="MALTOSE EXCESS PROTEIN 1, CHLOROPLASTIC-RELATED"/>
    <property type="match status" value="1"/>
</dbReference>
<reference evidence="3 4" key="1">
    <citation type="journal article" date="2015" name="Genome Biol. Evol.">
        <title>Comparative Genomics of a Bacterivorous Green Alga Reveals Evolutionary Causalities and Consequences of Phago-Mixotrophic Mode of Nutrition.</title>
        <authorList>
            <person name="Burns J.A."/>
            <person name="Paasch A."/>
            <person name="Narechania A."/>
            <person name="Kim E."/>
        </authorList>
    </citation>
    <scope>NUCLEOTIDE SEQUENCE [LARGE SCALE GENOMIC DNA]</scope>
    <source>
        <strain evidence="3 4">PLY_AMNH</strain>
    </source>
</reference>
<feature type="region of interest" description="Disordered" evidence="1">
    <location>
        <begin position="1"/>
        <end position="23"/>
    </location>
</feature>
<keyword evidence="2" id="KW-1133">Transmembrane helix</keyword>
<dbReference type="AlphaFoldDB" id="A0AAE0KR18"/>
<evidence type="ECO:0000256" key="2">
    <source>
        <dbReference type="SAM" id="Phobius"/>
    </source>
</evidence>
<name>A0AAE0KR18_9CHLO</name>
<feature type="non-terminal residue" evidence="3">
    <location>
        <position position="105"/>
    </location>
</feature>
<keyword evidence="4" id="KW-1185">Reference proteome</keyword>
<dbReference type="InterPro" id="IPR034628">
    <property type="entry name" value="MEX1/MEX1-like"/>
</dbReference>
<protein>
    <submittedName>
        <fullName evidence="3">Core protein</fullName>
    </submittedName>
</protein>
<gene>
    <name evidence="3" type="ORF">CYMTET_33595</name>
</gene>
<evidence type="ECO:0000313" key="4">
    <source>
        <dbReference type="Proteomes" id="UP001190700"/>
    </source>
</evidence>
<dbReference type="Proteomes" id="UP001190700">
    <property type="component" value="Unassembled WGS sequence"/>
</dbReference>
<organism evidence="3 4">
    <name type="scientific">Cymbomonas tetramitiformis</name>
    <dbReference type="NCBI Taxonomy" id="36881"/>
    <lineage>
        <taxon>Eukaryota</taxon>
        <taxon>Viridiplantae</taxon>
        <taxon>Chlorophyta</taxon>
        <taxon>Pyramimonadophyceae</taxon>
        <taxon>Pyramimonadales</taxon>
        <taxon>Pyramimonadaceae</taxon>
        <taxon>Cymbomonas</taxon>
    </lineage>
</organism>
<comment type="caution">
    <text evidence="3">The sequence shown here is derived from an EMBL/GenBank/DDBJ whole genome shotgun (WGS) entry which is preliminary data.</text>
</comment>
<dbReference type="PANTHER" id="PTHR34809:SF1">
    <property type="entry name" value="MALTOSE EXCESS PROTEIN 1, CHLOROPLASTIC-RELATED"/>
    <property type="match status" value="1"/>
</dbReference>
<accession>A0AAE0KR18</accession>
<feature type="transmembrane region" description="Helical" evidence="2">
    <location>
        <begin position="55"/>
        <end position="80"/>
    </location>
</feature>
<evidence type="ECO:0000256" key="1">
    <source>
        <dbReference type="SAM" id="MobiDB-lite"/>
    </source>
</evidence>
<keyword evidence="2" id="KW-0812">Transmembrane</keyword>